<evidence type="ECO:0000313" key="1">
    <source>
        <dbReference type="EMBL" id="SBV94326.1"/>
    </source>
</evidence>
<evidence type="ECO:0008006" key="2">
    <source>
        <dbReference type="Google" id="ProtNLM"/>
    </source>
</evidence>
<sequence length="158" mass="18697">MKGKYLAYILISILTLGFLLSSCDREDNAYTKSIEGHWVYTETKAEVYVTEPSLKKTIEDYINDRNKTYKVSYEFKNDKTYYYYKNYTEPLKGIYKTIDKNYFKMDDLQGVKTLSYKDSIIYIVSDIKDEVAQELKIDKNKILKANTMDIFERGLFSH</sequence>
<protein>
    <recommendedName>
        <fullName evidence="2">Lipocalin-like domain-containing protein</fullName>
    </recommendedName>
</protein>
<dbReference type="AlphaFoldDB" id="A0A212J4D6"/>
<dbReference type="PROSITE" id="PS51257">
    <property type="entry name" value="PROKAR_LIPOPROTEIN"/>
    <property type="match status" value="1"/>
</dbReference>
<accession>A0A212J4D6</accession>
<reference evidence="1" key="1">
    <citation type="submission" date="2016-04" db="EMBL/GenBank/DDBJ databases">
        <authorList>
            <person name="Evans L.H."/>
            <person name="Alamgir A."/>
            <person name="Owens N."/>
            <person name="Weber N.D."/>
            <person name="Virtaneva K."/>
            <person name="Barbian K."/>
            <person name="Babar A."/>
            <person name="Rosenke K."/>
        </authorList>
    </citation>
    <scope>NUCLEOTIDE SEQUENCE</scope>
    <source>
        <strain evidence="1">86-1</strain>
    </source>
</reference>
<dbReference type="RefSeq" id="WP_296938960.1">
    <property type="nucleotide sequence ID" value="NZ_LT599032.1"/>
</dbReference>
<organism evidence="1">
    <name type="scientific">uncultured Dysgonomonas sp</name>
    <dbReference type="NCBI Taxonomy" id="206096"/>
    <lineage>
        <taxon>Bacteria</taxon>
        <taxon>Pseudomonadati</taxon>
        <taxon>Bacteroidota</taxon>
        <taxon>Bacteroidia</taxon>
        <taxon>Bacteroidales</taxon>
        <taxon>Dysgonomonadaceae</taxon>
        <taxon>Dysgonomonas</taxon>
        <taxon>environmental samples</taxon>
    </lineage>
</organism>
<dbReference type="EMBL" id="FLUM01000001">
    <property type="protein sequence ID" value="SBV94326.1"/>
    <property type="molecule type" value="Genomic_DNA"/>
</dbReference>
<name>A0A212J4D6_9BACT</name>
<gene>
    <name evidence="1" type="ORF">KL86DYS1_11104</name>
</gene>
<proteinExistence type="predicted"/>